<organism evidence="1 2">
    <name type="scientific">Flavobacterium hydrocarbonoxydans</name>
    <dbReference type="NCBI Taxonomy" id="2683249"/>
    <lineage>
        <taxon>Bacteria</taxon>
        <taxon>Pseudomonadati</taxon>
        <taxon>Bacteroidota</taxon>
        <taxon>Flavobacteriia</taxon>
        <taxon>Flavobacteriales</taxon>
        <taxon>Flavobacteriaceae</taxon>
        <taxon>Flavobacterium</taxon>
    </lineage>
</organism>
<dbReference type="Proteomes" id="UP000471501">
    <property type="component" value="Unassembled WGS sequence"/>
</dbReference>
<protein>
    <recommendedName>
        <fullName evidence="3">Lipoprotein</fullName>
    </recommendedName>
</protein>
<keyword evidence="2" id="KW-1185">Reference proteome</keyword>
<proteinExistence type="predicted"/>
<evidence type="ECO:0008006" key="3">
    <source>
        <dbReference type="Google" id="ProtNLM"/>
    </source>
</evidence>
<dbReference type="AlphaFoldDB" id="A0A6I4NJ70"/>
<dbReference type="EMBL" id="WSTB01000001">
    <property type="protein sequence ID" value="MWB92822.1"/>
    <property type="molecule type" value="Genomic_DNA"/>
</dbReference>
<sequence>MKQYQAILISLVLILCSCESKNATEKYFFYSSPSFHGGFDIELDVKNKKVYATENYRYFFADSVSPTLFRFIDSLDAESVKNYLPKASKISADINDVQFEKLKNNLNKLLDYKLSENEKFPPNDGITIFVKDSLENKNIRRNTFYSPSKDSKQGKIITETYSLLLEIFKNKTVIEEGIENSERYFDDKLIKVKSKNPLYIKVLDNSDEDCEELEKEIKKLPPARKIFLDLTNFSGDRKCIEKVFRKKYSQIKWISKDSFFEEP</sequence>
<evidence type="ECO:0000313" key="2">
    <source>
        <dbReference type="Proteomes" id="UP000471501"/>
    </source>
</evidence>
<name>A0A6I4NJ70_9FLAO</name>
<dbReference type="PROSITE" id="PS51257">
    <property type="entry name" value="PROKAR_LIPOPROTEIN"/>
    <property type="match status" value="1"/>
</dbReference>
<reference evidence="1 2" key="1">
    <citation type="submission" date="2019-12" db="EMBL/GenBank/DDBJ databases">
        <authorList>
            <person name="Kim Y.S."/>
        </authorList>
    </citation>
    <scope>NUCLEOTIDE SEQUENCE [LARGE SCALE GENOMIC DNA]</scope>
    <source>
        <strain evidence="1 2">GA093</strain>
    </source>
</reference>
<comment type="caution">
    <text evidence="1">The sequence shown here is derived from an EMBL/GenBank/DDBJ whole genome shotgun (WGS) entry which is preliminary data.</text>
</comment>
<dbReference type="RefSeq" id="WP_160372771.1">
    <property type="nucleotide sequence ID" value="NZ_WSTB01000001.1"/>
</dbReference>
<evidence type="ECO:0000313" key="1">
    <source>
        <dbReference type="EMBL" id="MWB92822.1"/>
    </source>
</evidence>
<accession>A0A6I4NJ70</accession>
<gene>
    <name evidence="1" type="ORF">GON26_00435</name>
</gene>